<dbReference type="EMBL" id="JAQIFT010000039">
    <property type="protein sequence ID" value="MDA3731562.1"/>
    <property type="molecule type" value="Genomic_DNA"/>
</dbReference>
<keyword evidence="1" id="KW-0472">Membrane</keyword>
<keyword evidence="1" id="KW-1133">Transmembrane helix</keyword>
<keyword evidence="3" id="KW-1185">Reference proteome</keyword>
<name>A0AA42DMF1_9FIRM</name>
<keyword evidence="1" id="KW-0812">Transmembrane</keyword>
<accession>A0AA42DMF1</accession>
<reference evidence="2" key="1">
    <citation type="journal article" date="2023" name="Int. J. Syst. Evol. Microbiol.">
        <title>&lt;i&gt;Holtiella tumoricola&lt;/i&gt; gen. nov. sp. nov., isolated from a human clinical sample.</title>
        <authorList>
            <person name="Allen-Vercoe E."/>
            <person name="Daigneault M.C."/>
            <person name="Vancuren S.J."/>
            <person name="Cochrane K."/>
            <person name="O'Neal L.L."/>
            <person name="Sankaranarayanan K."/>
            <person name="Lawson P.A."/>
        </authorList>
    </citation>
    <scope>NUCLEOTIDE SEQUENCE</scope>
    <source>
        <strain evidence="2">CC70A</strain>
    </source>
</reference>
<organism evidence="2 3">
    <name type="scientific">Holtiella tumoricola</name>
    <dbReference type="NCBI Taxonomy" id="3018743"/>
    <lineage>
        <taxon>Bacteria</taxon>
        <taxon>Bacillati</taxon>
        <taxon>Bacillota</taxon>
        <taxon>Clostridia</taxon>
        <taxon>Lachnospirales</taxon>
        <taxon>Cellulosilyticaceae</taxon>
        <taxon>Holtiella</taxon>
    </lineage>
</organism>
<evidence type="ECO:0000256" key="1">
    <source>
        <dbReference type="SAM" id="Phobius"/>
    </source>
</evidence>
<dbReference type="Proteomes" id="UP001169242">
    <property type="component" value="Unassembled WGS sequence"/>
</dbReference>
<sequence>MLLVAWILTWFDVDIMMLEVIQPFMNIELTTSHYYILIAMIGLVGGAFSNSSK</sequence>
<comment type="caution">
    <text evidence="2">The sequence shown here is derived from an EMBL/GenBank/DDBJ whole genome shotgun (WGS) entry which is preliminary data.</text>
</comment>
<gene>
    <name evidence="2" type="ORF">PBV87_08755</name>
</gene>
<evidence type="ECO:0000313" key="2">
    <source>
        <dbReference type="EMBL" id="MDA3731562.1"/>
    </source>
</evidence>
<dbReference type="RefSeq" id="WP_271011929.1">
    <property type="nucleotide sequence ID" value="NZ_JAQIFT010000039.1"/>
</dbReference>
<proteinExistence type="predicted"/>
<feature type="transmembrane region" description="Helical" evidence="1">
    <location>
        <begin position="32"/>
        <end position="49"/>
    </location>
</feature>
<protein>
    <submittedName>
        <fullName evidence="2">Uncharacterized protein</fullName>
    </submittedName>
</protein>
<dbReference type="AlphaFoldDB" id="A0AA42DMF1"/>
<evidence type="ECO:0000313" key="3">
    <source>
        <dbReference type="Proteomes" id="UP001169242"/>
    </source>
</evidence>